<name>A0ABT2YNX2_9GAMM</name>
<gene>
    <name evidence="2" type="ORF">OFY17_01010</name>
</gene>
<protein>
    <recommendedName>
        <fullName evidence="4">Outer membrane protein beta-barrel domain-containing protein</fullName>
    </recommendedName>
</protein>
<comment type="caution">
    <text evidence="2">The sequence shown here is derived from an EMBL/GenBank/DDBJ whole genome shotgun (WGS) entry which is preliminary data.</text>
</comment>
<evidence type="ECO:0000256" key="1">
    <source>
        <dbReference type="SAM" id="SignalP"/>
    </source>
</evidence>
<dbReference type="RefSeq" id="WP_263528826.1">
    <property type="nucleotide sequence ID" value="NZ_JAOVZB010000001.1"/>
</dbReference>
<keyword evidence="3" id="KW-1185">Reference proteome</keyword>
<evidence type="ECO:0008006" key="4">
    <source>
        <dbReference type="Google" id="ProtNLM"/>
    </source>
</evidence>
<evidence type="ECO:0000313" key="3">
    <source>
        <dbReference type="Proteomes" id="UP001209713"/>
    </source>
</evidence>
<sequence length="209" mass="23127">MNINTLKTLLEKKLYCLLCLSSLLSIQVAQAQEDILVPASLLLRAESGVENGYLVSIGHAQDVEKTIYSGLYYSTESLTSSRKLESFGVIAYNMSDLTKSNWGGEMTASISRTKDTGYERTGFDFSLTIHHQFMTALSVFASAETRPTFLSFDSSNSELSELTTTIGLDYNLYTGINIYGQYKNNSVFSSDTSLSSLSNYFQFGLSTLF</sequence>
<dbReference type="Proteomes" id="UP001209713">
    <property type="component" value="Unassembled WGS sequence"/>
</dbReference>
<evidence type="ECO:0000313" key="2">
    <source>
        <dbReference type="EMBL" id="MCV2401450.1"/>
    </source>
</evidence>
<accession>A0ABT2YNX2</accession>
<dbReference type="EMBL" id="JAOVZB010000001">
    <property type="protein sequence ID" value="MCV2401450.1"/>
    <property type="molecule type" value="Genomic_DNA"/>
</dbReference>
<feature type="chain" id="PRO_5047018902" description="Outer membrane protein beta-barrel domain-containing protein" evidence="1">
    <location>
        <begin position="32"/>
        <end position="209"/>
    </location>
</feature>
<reference evidence="2 3" key="1">
    <citation type="submission" date="2022-10" db="EMBL/GenBank/DDBJ databases">
        <title>Marinomonas transparenta sp. nov. and Marinomonas sargassi sp. nov., isolated from marine alga (Sargassum natans (L.) Gaillon).</title>
        <authorList>
            <person name="Wang Y."/>
        </authorList>
    </citation>
    <scope>NUCLEOTIDE SEQUENCE [LARGE SCALE GENOMIC DNA]</scope>
    <source>
        <strain evidence="2 3">C2222</strain>
    </source>
</reference>
<proteinExistence type="predicted"/>
<keyword evidence="1" id="KW-0732">Signal</keyword>
<feature type="signal peptide" evidence="1">
    <location>
        <begin position="1"/>
        <end position="31"/>
    </location>
</feature>
<organism evidence="2 3">
    <name type="scientific">Marinomonas sargassi</name>
    <dbReference type="NCBI Taxonomy" id="2984494"/>
    <lineage>
        <taxon>Bacteria</taxon>
        <taxon>Pseudomonadati</taxon>
        <taxon>Pseudomonadota</taxon>
        <taxon>Gammaproteobacteria</taxon>
        <taxon>Oceanospirillales</taxon>
        <taxon>Oceanospirillaceae</taxon>
        <taxon>Marinomonas</taxon>
    </lineage>
</organism>